<accession>A0AAV8Y814</accession>
<evidence type="ECO:0000313" key="2">
    <source>
        <dbReference type="EMBL" id="KAJ8947308.1"/>
    </source>
</evidence>
<evidence type="ECO:0000313" key="3">
    <source>
        <dbReference type="Proteomes" id="UP001162162"/>
    </source>
</evidence>
<proteinExistence type="predicted"/>
<organism evidence="2 3">
    <name type="scientific">Aromia moschata</name>
    <dbReference type="NCBI Taxonomy" id="1265417"/>
    <lineage>
        <taxon>Eukaryota</taxon>
        <taxon>Metazoa</taxon>
        <taxon>Ecdysozoa</taxon>
        <taxon>Arthropoda</taxon>
        <taxon>Hexapoda</taxon>
        <taxon>Insecta</taxon>
        <taxon>Pterygota</taxon>
        <taxon>Neoptera</taxon>
        <taxon>Endopterygota</taxon>
        <taxon>Coleoptera</taxon>
        <taxon>Polyphaga</taxon>
        <taxon>Cucujiformia</taxon>
        <taxon>Chrysomeloidea</taxon>
        <taxon>Cerambycidae</taxon>
        <taxon>Cerambycinae</taxon>
        <taxon>Callichromatini</taxon>
        <taxon>Aromia</taxon>
    </lineage>
</organism>
<evidence type="ECO:0000256" key="1">
    <source>
        <dbReference type="SAM" id="MobiDB-lite"/>
    </source>
</evidence>
<protein>
    <submittedName>
        <fullName evidence="2">Uncharacterized protein</fullName>
    </submittedName>
</protein>
<feature type="compositionally biased region" description="Polar residues" evidence="1">
    <location>
        <begin position="88"/>
        <end position="97"/>
    </location>
</feature>
<comment type="caution">
    <text evidence="2">The sequence shown here is derived from an EMBL/GenBank/DDBJ whole genome shotgun (WGS) entry which is preliminary data.</text>
</comment>
<feature type="compositionally biased region" description="Basic and acidic residues" evidence="1">
    <location>
        <begin position="56"/>
        <end position="68"/>
    </location>
</feature>
<reference evidence="2" key="1">
    <citation type="journal article" date="2023" name="Insect Mol. Biol.">
        <title>Genome sequencing provides insights into the evolution of gene families encoding plant cell wall-degrading enzymes in longhorned beetles.</title>
        <authorList>
            <person name="Shin N.R."/>
            <person name="Okamura Y."/>
            <person name="Kirsch R."/>
            <person name="Pauchet Y."/>
        </authorList>
    </citation>
    <scope>NUCLEOTIDE SEQUENCE</scope>
    <source>
        <strain evidence="2">AMC_N1</strain>
    </source>
</reference>
<dbReference type="AlphaFoldDB" id="A0AAV8Y814"/>
<dbReference type="EMBL" id="JAPWTK010000164">
    <property type="protein sequence ID" value="KAJ8947308.1"/>
    <property type="molecule type" value="Genomic_DNA"/>
</dbReference>
<feature type="region of interest" description="Disordered" evidence="1">
    <location>
        <begin position="1"/>
        <end position="97"/>
    </location>
</feature>
<sequence length="195" mass="21243">MAIPLISHTKLESDVMTPSPQHVDSGSPPSNTVSSQPTIQQPTESPVSVSSLSQRQDQKQEPLPDSHRLRIATRGKGAEGSWDEDSAISHTSSTSGYRESYPVMHLKEPLETSPKAFPPLASPDIHSLPSTSSATTTNNFLHMDNSSPDCSLNENGEKTALLGPAERSSSQHSLFMVFEQQDETTFILQKLFKSL</sequence>
<feature type="compositionally biased region" description="Polar residues" evidence="1">
    <location>
        <begin position="16"/>
        <end position="55"/>
    </location>
</feature>
<gene>
    <name evidence="2" type="ORF">NQ318_004560</name>
</gene>
<dbReference type="Proteomes" id="UP001162162">
    <property type="component" value="Unassembled WGS sequence"/>
</dbReference>
<keyword evidence="3" id="KW-1185">Reference proteome</keyword>
<name>A0AAV8Y814_9CUCU</name>